<name>A0A8J2YZ79_9PROT</name>
<dbReference type="PANTHER" id="PTHR38776:SF1">
    <property type="entry name" value="MLTA-INTERACTING PROTEIN-RELATED"/>
    <property type="match status" value="1"/>
</dbReference>
<comment type="similarity">
    <text evidence="2">Belongs to the MipA/OmpV family.</text>
</comment>
<evidence type="ECO:0000256" key="3">
    <source>
        <dbReference type="ARBA" id="ARBA00022729"/>
    </source>
</evidence>
<dbReference type="AlphaFoldDB" id="A0A8J2YZ79"/>
<feature type="chain" id="PRO_5035169606" evidence="6">
    <location>
        <begin position="30"/>
        <end position="267"/>
    </location>
</feature>
<reference evidence="7" key="2">
    <citation type="submission" date="2020-09" db="EMBL/GenBank/DDBJ databases">
        <authorList>
            <person name="Sun Q."/>
            <person name="Zhou Y."/>
        </authorList>
    </citation>
    <scope>NUCLEOTIDE SEQUENCE</scope>
    <source>
        <strain evidence="7">CGMCC 1.15725</strain>
    </source>
</reference>
<keyword evidence="4" id="KW-0472">Membrane</keyword>
<reference evidence="7" key="1">
    <citation type="journal article" date="2014" name="Int. J. Syst. Evol. Microbiol.">
        <title>Complete genome sequence of Corynebacterium casei LMG S-19264T (=DSM 44701T), isolated from a smear-ripened cheese.</title>
        <authorList>
            <consortium name="US DOE Joint Genome Institute (JGI-PGF)"/>
            <person name="Walter F."/>
            <person name="Albersmeier A."/>
            <person name="Kalinowski J."/>
            <person name="Ruckert C."/>
        </authorList>
    </citation>
    <scope>NUCLEOTIDE SEQUENCE</scope>
    <source>
        <strain evidence="7">CGMCC 1.15725</strain>
    </source>
</reference>
<organism evidence="7 8">
    <name type="scientific">Aliidongia dinghuensis</name>
    <dbReference type="NCBI Taxonomy" id="1867774"/>
    <lineage>
        <taxon>Bacteria</taxon>
        <taxon>Pseudomonadati</taxon>
        <taxon>Pseudomonadota</taxon>
        <taxon>Alphaproteobacteria</taxon>
        <taxon>Rhodospirillales</taxon>
        <taxon>Dongiaceae</taxon>
        <taxon>Aliidongia</taxon>
    </lineage>
</organism>
<evidence type="ECO:0000256" key="1">
    <source>
        <dbReference type="ARBA" id="ARBA00004442"/>
    </source>
</evidence>
<dbReference type="PANTHER" id="PTHR38776">
    <property type="entry name" value="MLTA-INTERACTING PROTEIN-RELATED"/>
    <property type="match status" value="1"/>
</dbReference>
<keyword evidence="5" id="KW-0998">Cell outer membrane</keyword>
<comment type="subcellular location">
    <subcellularLocation>
        <location evidence="1">Cell outer membrane</location>
    </subcellularLocation>
</comment>
<evidence type="ECO:0000256" key="2">
    <source>
        <dbReference type="ARBA" id="ARBA00005722"/>
    </source>
</evidence>
<keyword evidence="8" id="KW-1185">Reference proteome</keyword>
<dbReference type="GO" id="GO:0009279">
    <property type="term" value="C:cell outer membrane"/>
    <property type="evidence" value="ECO:0007669"/>
    <property type="project" value="UniProtKB-SubCell"/>
</dbReference>
<sequence>MRIGRNGAIGRWGVAMAGCLVVLSPAARAEDDEAPTGGHGRVWNLTLGGGVGVIPHYEGADRSRIEPLPFFSASYRDIVSLGIEGLGVTVFRADGFSVTPTIGYDRGRKESTDSNLKGLGTIQAALTAGVVLKYETGPFSFALAPRESVIQNRDGFEATVSGTYAWRPTARLRVSFGPELTLADNRRERTYFGVDALQSARSGKRLYNPSGGVESVGAATTVSYALDDHWQLMTRLADDVLVGDAADSPIVRSKNQATVMTGVTYHF</sequence>
<dbReference type="EMBL" id="BMJQ01000013">
    <property type="protein sequence ID" value="GGF35027.1"/>
    <property type="molecule type" value="Genomic_DNA"/>
</dbReference>
<evidence type="ECO:0000313" key="7">
    <source>
        <dbReference type="EMBL" id="GGF35027.1"/>
    </source>
</evidence>
<dbReference type="Proteomes" id="UP000646365">
    <property type="component" value="Unassembled WGS sequence"/>
</dbReference>
<evidence type="ECO:0000256" key="5">
    <source>
        <dbReference type="ARBA" id="ARBA00023237"/>
    </source>
</evidence>
<dbReference type="InterPro" id="IPR010583">
    <property type="entry name" value="MipA"/>
</dbReference>
<evidence type="ECO:0000313" key="8">
    <source>
        <dbReference type="Proteomes" id="UP000646365"/>
    </source>
</evidence>
<gene>
    <name evidence="7" type="ORF">GCM10011611_46570</name>
</gene>
<evidence type="ECO:0000256" key="4">
    <source>
        <dbReference type="ARBA" id="ARBA00023136"/>
    </source>
</evidence>
<dbReference type="SUPFAM" id="SSF56935">
    <property type="entry name" value="Porins"/>
    <property type="match status" value="1"/>
</dbReference>
<evidence type="ECO:0000256" key="6">
    <source>
        <dbReference type="SAM" id="SignalP"/>
    </source>
</evidence>
<dbReference type="Pfam" id="PF06629">
    <property type="entry name" value="MipA"/>
    <property type="match status" value="1"/>
</dbReference>
<comment type="caution">
    <text evidence="7">The sequence shown here is derived from an EMBL/GenBank/DDBJ whole genome shotgun (WGS) entry which is preliminary data.</text>
</comment>
<accession>A0A8J2YZ79</accession>
<keyword evidence="3 6" id="KW-0732">Signal</keyword>
<proteinExistence type="inferred from homology"/>
<feature type="signal peptide" evidence="6">
    <location>
        <begin position="1"/>
        <end position="29"/>
    </location>
</feature>
<protein>
    <submittedName>
        <fullName evidence="7">MltA-interacting MipA family protein</fullName>
    </submittedName>
</protein>